<keyword evidence="3" id="KW-1185">Reference proteome</keyword>
<proteinExistence type="predicted"/>
<evidence type="ECO:0000259" key="1">
    <source>
        <dbReference type="Pfam" id="PF00651"/>
    </source>
</evidence>
<dbReference type="SUPFAM" id="SSF54695">
    <property type="entry name" value="POZ domain"/>
    <property type="match status" value="1"/>
</dbReference>
<organism evidence="2 3">
    <name type="scientific">Somion occarium</name>
    <dbReference type="NCBI Taxonomy" id="3059160"/>
    <lineage>
        <taxon>Eukaryota</taxon>
        <taxon>Fungi</taxon>
        <taxon>Dikarya</taxon>
        <taxon>Basidiomycota</taxon>
        <taxon>Agaricomycotina</taxon>
        <taxon>Agaricomycetes</taxon>
        <taxon>Polyporales</taxon>
        <taxon>Cerrenaceae</taxon>
        <taxon>Somion</taxon>
    </lineage>
</organism>
<gene>
    <name evidence="2" type="ORF">GFSPODELE1_LOCUS1878</name>
</gene>
<evidence type="ECO:0000313" key="2">
    <source>
        <dbReference type="EMBL" id="CAL1697835.1"/>
    </source>
</evidence>
<accession>A0ABP1CQ66</accession>
<dbReference type="Gene3D" id="3.30.710.10">
    <property type="entry name" value="Potassium Channel Kv1.1, Chain A"/>
    <property type="match status" value="1"/>
</dbReference>
<sequence length="360" mass="40832">MQGVIAMLKYPLRPLRKNQPLQVFAIACRFGFEELAREAASIWRTQVAPRGSVNQHPSVEWPATTLGVSYVDEMAPMRAGSYLRFLKFLRDGRSIKGIYFPSADIVVRSCQEDGVRFKVHQLILSLSSPLLEKEISGLDRKSGDLPVLFLPEKSSILNIIIGSCYPSVVSDLTDMSIHDISALITSAAKYQLKTVLACCRRQTQKMTVADPFHAYSIAVQHGWREEARYAAIRIARLQQEENYSSTMECLDTRFYYPLLKFCHQYRKILSYLAADHEPTYWSQANWLWDDDDDAKDLAWVMTIQAAKSTVRCLGNSSYRGTSAREAIDILQSLKDNIRSALIQLQLEVPWAEDPTAVIPE</sequence>
<dbReference type="Pfam" id="PF00651">
    <property type="entry name" value="BTB"/>
    <property type="match status" value="1"/>
</dbReference>
<dbReference type="EMBL" id="OZ037953">
    <property type="protein sequence ID" value="CAL1697835.1"/>
    <property type="molecule type" value="Genomic_DNA"/>
</dbReference>
<dbReference type="Proteomes" id="UP001497453">
    <property type="component" value="Chromosome 10"/>
</dbReference>
<dbReference type="InterPro" id="IPR000210">
    <property type="entry name" value="BTB/POZ_dom"/>
</dbReference>
<reference evidence="3" key="1">
    <citation type="submission" date="2024-04" db="EMBL/GenBank/DDBJ databases">
        <authorList>
            <person name="Shaw F."/>
            <person name="Minotto A."/>
        </authorList>
    </citation>
    <scope>NUCLEOTIDE SEQUENCE [LARGE SCALE GENOMIC DNA]</scope>
</reference>
<protein>
    <recommendedName>
        <fullName evidence="1">BTB domain-containing protein</fullName>
    </recommendedName>
</protein>
<evidence type="ECO:0000313" key="3">
    <source>
        <dbReference type="Proteomes" id="UP001497453"/>
    </source>
</evidence>
<dbReference type="InterPro" id="IPR011333">
    <property type="entry name" value="SKP1/BTB/POZ_sf"/>
</dbReference>
<name>A0ABP1CQ66_9APHY</name>
<feature type="domain" description="BTB" evidence="1">
    <location>
        <begin position="112"/>
        <end position="205"/>
    </location>
</feature>